<dbReference type="Gene3D" id="3.10.420.10">
    <property type="entry name" value="SecB-like"/>
    <property type="match status" value="1"/>
</dbReference>
<dbReference type="InterPro" id="IPR035958">
    <property type="entry name" value="SecB-like_sf"/>
</dbReference>
<sequence length="195" mass="22407">MNPGAIFLSRLEFVRFEVEVNRDYVNRSENSVFPQLEFDFHNVTFDLGSNLDYPEEEVGDPRHFTLSLKLSIRQEKQSDGVVLPYSFNIEGVAYLHFRGSDEGLMRFKYVRGTGYPMLYSAFREQIANFTSRSEHGLWFLPSPTFTKMVDENAPQDLLKWEAAKNSREDDMPPVGFKPKPAPVKKKAAVRKSNSA</sequence>
<comment type="caution">
    <text evidence="2">The sequence shown here is derived from an EMBL/GenBank/DDBJ whole genome shotgun (WGS) entry which is preliminary data.</text>
</comment>
<evidence type="ECO:0000256" key="1">
    <source>
        <dbReference type="SAM" id="MobiDB-lite"/>
    </source>
</evidence>
<reference evidence="2 3" key="1">
    <citation type="submission" date="2022-08" db="EMBL/GenBank/DDBJ databases">
        <title>Reclassification of Massilia species as members of the genera Telluria, Duganella, Pseudoduganella, Mokoshia gen. nov. and Zemynaea gen. nov. using orthogonal and non-orthogonal genome-based approaches.</title>
        <authorList>
            <person name="Bowman J.P."/>
        </authorList>
    </citation>
    <scope>NUCLEOTIDE SEQUENCE [LARGE SCALE GENOMIC DNA]</scope>
    <source>
        <strain evidence="2 3">LMG 28164</strain>
    </source>
</reference>
<evidence type="ECO:0000313" key="2">
    <source>
        <dbReference type="EMBL" id="MCS0592224.1"/>
    </source>
</evidence>
<protein>
    <submittedName>
        <fullName evidence="2">Uncharacterized protein</fullName>
    </submittedName>
</protein>
<feature type="region of interest" description="Disordered" evidence="1">
    <location>
        <begin position="164"/>
        <end position="195"/>
    </location>
</feature>
<name>A0ABT2ADC7_9BURK</name>
<evidence type="ECO:0000313" key="3">
    <source>
        <dbReference type="Proteomes" id="UP001205560"/>
    </source>
</evidence>
<keyword evidence="3" id="KW-1185">Reference proteome</keyword>
<gene>
    <name evidence="2" type="ORF">NX782_23850</name>
</gene>
<dbReference type="RefSeq" id="WP_258847994.1">
    <property type="nucleotide sequence ID" value="NZ_JANUGX010000039.1"/>
</dbReference>
<dbReference type="EMBL" id="JANUGX010000039">
    <property type="protein sequence ID" value="MCS0592224.1"/>
    <property type="molecule type" value="Genomic_DNA"/>
</dbReference>
<organism evidence="2 3">
    <name type="scientific">Massilia norwichensis</name>
    <dbReference type="NCBI Taxonomy" id="1442366"/>
    <lineage>
        <taxon>Bacteria</taxon>
        <taxon>Pseudomonadati</taxon>
        <taxon>Pseudomonadota</taxon>
        <taxon>Betaproteobacteria</taxon>
        <taxon>Burkholderiales</taxon>
        <taxon>Oxalobacteraceae</taxon>
        <taxon>Telluria group</taxon>
        <taxon>Massilia</taxon>
    </lineage>
</organism>
<dbReference type="Proteomes" id="UP001205560">
    <property type="component" value="Unassembled WGS sequence"/>
</dbReference>
<proteinExistence type="predicted"/>
<dbReference type="SUPFAM" id="SSF54611">
    <property type="entry name" value="SecB-like"/>
    <property type="match status" value="1"/>
</dbReference>
<accession>A0ABT2ADC7</accession>